<dbReference type="InterPro" id="IPR014176">
    <property type="entry name" value="Phasin_subfam-3"/>
</dbReference>
<protein>
    <submittedName>
        <fullName evidence="3">Phasin family protein</fullName>
    </submittedName>
</protein>
<organism evidence="3 4">
    <name type="scientific">Alkalilimnicola ehrlichii</name>
    <dbReference type="NCBI Taxonomy" id="351052"/>
    <lineage>
        <taxon>Bacteria</taxon>
        <taxon>Pseudomonadati</taxon>
        <taxon>Pseudomonadota</taxon>
        <taxon>Gammaproteobacteria</taxon>
        <taxon>Chromatiales</taxon>
        <taxon>Ectothiorhodospiraceae</taxon>
        <taxon>Alkalilimnicola</taxon>
    </lineage>
</organism>
<dbReference type="Proteomes" id="UP000256763">
    <property type="component" value="Unassembled WGS sequence"/>
</dbReference>
<evidence type="ECO:0000313" key="3">
    <source>
        <dbReference type="EMBL" id="RFA39572.1"/>
    </source>
</evidence>
<sequence>MTPSWARWRCRKGAVFSSCIREAVSHAIYCLCSFRMKLRLKGGPVMAEQTQTVREFNQQMDRMVLPAQRVGALMMNNIERMAQFQLNTMQAYSHIAFRQWRDALEIRDQQSLREFFGKQSECMREVGKKMAEDTEVLASIGQEFARQAQHVAEENVRTMTDMTHALERAAQQDAQRAAERSGSRRSANA</sequence>
<dbReference type="Pfam" id="PF09361">
    <property type="entry name" value="Phasin_2"/>
    <property type="match status" value="1"/>
</dbReference>
<dbReference type="OrthoDB" id="6197742at2"/>
<dbReference type="AlphaFoldDB" id="A0A3E0X3Z8"/>
<evidence type="ECO:0000256" key="1">
    <source>
        <dbReference type="SAM" id="MobiDB-lite"/>
    </source>
</evidence>
<feature type="domain" description="Phasin" evidence="2">
    <location>
        <begin position="55"/>
        <end position="156"/>
    </location>
</feature>
<accession>A0A3E0X3Z8</accession>
<keyword evidence="4" id="KW-1185">Reference proteome</keyword>
<reference evidence="4" key="1">
    <citation type="submission" date="2017-05" db="EMBL/GenBank/DDBJ databases">
        <authorList>
            <person name="Sharma S."/>
            <person name="Sidhu C."/>
            <person name="Pinnaka A.K."/>
        </authorList>
    </citation>
    <scope>NUCLEOTIDE SEQUENCE [LARGE SCALE GENOMIC DNA]</scope>
    <source>
        <strain evidence="4">AK93</strain>
    </source>
</reference>
<gene>
    <name evidence="3" type="ORF">CAL65_02085</name>
</gene>
<dbReference type="NCBIfam" id="TIGR02809">
    <property type="entry name" value="phasin_3"/>
    <property type="match status" value="1"/>
</dbReference>
<dbReference type="InterPro" id="IPR018968">
    <property type="entry name" value="Phasin"/>
</dbReference>
<comment type="caution">
    <text evidence="3">The sequence shown here is derived from an EMBL/GenBank/DDBJ whole genome shotgun (WGS) entry which is preliminary data.</text>
</comment>
<evidence type="ECO:0000313" key="4">
    <source>
        <dbReference type="Proteomes" id="UP000256763"/>
    </source>
</evidence>
<feature type="region of interest" description="Disordered" evidence="1">
    <location>
        <begin position="167"/>
        <end position="189"/>
    </location>
</feature>
<proteinExistence type="predicted"/>
<dbReference type="EMBL" id="NFZW01000001">
    <property type="protein sequence ID" value="RFA39572.1"/>
    <property type="molecule type" value="Genomic_DNA"/>
</dbReference>
<name>A0A3E0X3Z8_9GAMM</name>
<evidence type="ECO:0000259" key="2">
    <source>
        <dbReference type="Pfam" id="PF09361"/>
    </source>
</evidence>